<dbReference type="SUPFAM" id="SSF52540">
    <property type="entry name" value="P-loop containing nucleoside triphosphate hydrolases"/>
    <property type="match status" value="1"/>
</dbReference>
<dbReference type="PROSITE" id="PS50893">
    <property type="entry name" value="ABC_TRANSPORTER_2"/>
    <property type="match status" value="1"/>
</dbReference>
<dbReference type="Gene3D" id="3.40.50.300">
    <property type="entry name" value="P-loop containing nucleotide triphosphate hydrolases"/>
    <property type="match status" value="1"/>
</dbReference>
<dbReference type="PROSITE" id="PS00211">
    <property type="entry name" value="ABC_TRANSPORTER_1"/>
    <property type="match status" value="1"/>
</dbReference>
<evidence type="ECO:0000313" key="5">
    <source>
        <dbReference type="Proteomes" id="UP001260872"/>
    </source>
</evidence>
<gene>
    <name evidence="4" type="ORF">RH857_12635</name>
</gene>
<dbReference type="GO" id="GO:0005524">
    <property type="term" value="F:ATP binding"/>
    <property type="evidence" value="ECO:0007669"/>
    <property type="project" value="UniProtKB-KW"/>
</dbReference>
<dbReference type="Pfam" id="PF00005">
    <property type="entry name" value="ABC_tran"/>
    <property type="match status" value="1"/>
</dbReference>
<evidence type="ECO:0000256" key="2">
    <source>
        <dbReference type="ARBA" id="ARBA00022840"/>
    </source>
</evidence>
<dbReference type="CDD" id="cd03230">
    <property type="entry name" value="ABC_DR_subfamily_A"/>
    <property type="match status" value="1"/>
</dbReference>
<dbReference type="InterPro" id="IPR027417">
    <property type="entry name" value="P-loop_NTPase"/>
</dbReference>
<dbReference type="InterPro" id="IPR017871">
    <property type="entry name" value="ABC_transporter-like_CS"/>
</dbReference>
<keyword evidence="1" id="KW-0547">Nucleotide-binding</keyword>
<feature type="domain" description="ABC transporter" evidence="3">
    <location>
        <begin position="5"/>
        <end position="230"/>
    </location>
</feature>
<comment type="caution">
    <text evidence="4">The sequence shown here is derived from an EMBL/GenBank/DDBJ whole genome shotgun (WGS) entry which is preliminary data.</text>
</comment>
<sequence>MTAAIEVRHLTRRHGDTLALDGVTTSFEEHAIHGLLGRNGAGKSTLMSLITGQDFPTSGEVQVFGQAPHENEHVLSRISFIREAQRYFDDFKARHAFSAAADAYPHWDQNLAEELAEEFRVPEKTRIKKMSHGQRSAVGVITGIASRAELTLFDEPYVGLDAVARQLFYDRLLADYAEHPRTVIISSHLIDEISHLIENVVLIDQGKLLLDEPAEQLRGRAVTLVGPAHRVREAVGTRTVLSTEQLGRTARTTVMGGFSDAERAELHRAEIDITPVSLQQLVVHLTTTRSTTSEEAVR</sequence>
<dbReference type="PANTHER" id="PTHR43158">
    <property type="entry name" value="SKFA PEPTIDE EXPORT ATP-BINDING PROTEIN SKFE"/>
    <property type="match status" value="1"/>
</dbReference>
<evidence type="ECO:0000256" key="1">
    <source>
        <dbReference type="ARBA" id="ARBA00022741"/>
    </source>
</evidence>
<evidence type="ECO:0000313" key="4">
    <source>
        <dbReference type="EMBL" id="MDR5712967.1"/>
    </source>
</evidence>
<dbReference type="RefSeq" id="WP_310538335.1">
    <property type="nucleotide sequence ID" value="NZ_BAAAOC010000071.1"/>
</dbReference>
<dbReference type="Proteomes" id="UP001260872">
    <property type="component" value="Unassembled WGS sequence"/>
</dbReference>
<accession>A0ABU1FX99</accession>
<protein>
    <submittedName>
        <fullName evidence="4">ABC transporter ATP-binding protein</fullName>
    </submittedName>
</protein>
<name>A0ABU1FX99_9MICC</name>
<dbReference type="EMBL" id="JAVKGT010000045">
    <property type="protein sequence ID" value="MDR5712967.1"/>
    <property type="molecule type" value="Genomic_DNA"/>
</dbReference>
<keyword evidence="2 4" id="KW-0067">ATP-binding</keyword>
<evidence type="ECO:0000259" key="3">
    <source>
        <dbReference type="PROSITE" id="PS50893"/>
    </source>
</evidence>
<dbReference type="InterPro" id="IPR003439">
    <property type="entry name" value="ABC_transporter-like_ATP-bd"/>
</dbReference>
<reference evidence="5" key="1">
    <citation type="submission" date="2023-07" db="EMBL/GenBank/DDBJ databases">
        <title>Description of three actinobacteria isolated from air of manufacturing shop in a pharmaceutical factory.</title>
        <authorList>
            <person name="Zhang D.-F."/>
        </authorList>
    </citation>
    <scope>NUCLEOTIDE SEQUENCE [LARGE SCALE GENOMIC DNA]</scope>
    <source>
        <strain evidence="5">CCTCC AB 207010</strain>
    </source>
</reference>
<keyword evidence="5" id="KW-1185">Reference proteome</keyword>
<dbReference type="PANTHER" id="PTHR43158:SF5">
    <property type="entry name" value="ABC TRANSPORTER, ATP-BINDING PROTEIN"/>
    <property type="match status" value="1"/>
</dbReference>
<organism evidence="4 5">
    <name type="scientific">Nesterenkonia flava</name>
    <dbReference type="NCBI Taxonomy" id="469799"/>
    <lineage>
        <taxon>Bacteria</taxon>
        <taxon>Bacillati</taxon>
        <taxon>Actinomycetota</taxon>
        <taxon>Actinomycetes</taxon>
        <taxon>Micrococcales</taxon>
        <taxon>Micrococcaceae</taxon>
        <taxon>Nesterenkonia</taxon>
    </lineage>
</organism>
<proteinExistence type="predicted"/>